<dbReference type="GO" id="GO:0020037">
    <property type="term" value="F:heme binding"/>
    <property type="evidence" value="ECO:0007669"/>
    <property type="project" value="InterPro"/>
</dbReference>
<evidence type="ECO:0008006" key="4">
    <source>
        <dbReference type="Google" id="ProtNLM"/>
    </source>
</evidence>
<evidence type="ECO:0000256" key="1">
    <source>
        <dbReference type="ARBA" id="ARBA00010617"/>
    </source>
</evidence>
<dbReference type="SUPFAM" id="SSF48264">
    <property type="entry name" value="Cytochrome P450"/>
    <property type="match status" value="1"/>
</dbReference>
<evidence type="ECO:0000313" key="3">
    <source>
        <dbReference type="Proteomes" id="UP000475532"/>
    </source>
</evidence>
<dbReference type="Gene3D" id="1.10.630.10">
    <property type="entry name" value="Cytochrome P450"/>
    <property type="match status" value="1"/>
</dbReference>
<dbReference type="GO" id="GO:0008395">
    <property type="term" value="F:steroid hydroxylase activity"/>
    <property type="evidence" value="ECO:0007669"/>
    <property type="project" value="TreeGrafter"/>
</dbReference>
<dbReference type="GO" id="GO:0036199">
    <property type="term" value="F:cholest-4-en-3-one 26-monooxygenase activity"/>
    <property type="evidence" value="ECO:0007669"/>
    <property type="project" value="TreeGrafter"/>
</dbReference>
<dbReference type="AlphaFoldDB" id="A0A6L9QQP9"/>
<dbReference type="PANTHER" id="PTHR46696">
    <property type="entry name" value="P450, PUTATIVE (EUROFUNG)-RELATED"/>
    <property type="match status" value="1"/>
</dbReference>
<evidence type="ECO:0000313" key="2">
    <source>
        <dbReference type="EMBL" id="NEA27416.1"/>
    </source>
</evidence>
<dbReference type="InterPro" id="IPR036396">
    <property type="entry name" value="Cyt_P450_sf"/>
</dbReference>
<name>A0A6L9QQP9_9ACTN</name>
<dbReference type="PANTHER" id="PTHR46696:SF4">
    <property type="entry name" value="BIOTIN BIOSYNTHESIS CYTOCHROME P450"/>
    <property type="match status" value="1"/>
</dbReference>
<sequence>MYGSADRDESVFDSPDVFDVTRRPGDHIAFGLGPHFCLEACLARVATAEWADDEGPRILRNAFVRGVTEFPVTLTPR</sequence>
<organism evidence="2 3">
    <name type="scientific">Actinomadura bangladeshensis</name>
    <dbReference type="NCBI Taxonomy" id="453573"/>
    <lineage>
        <taxon>Bacteria</taxon>
        <taxon>Bacillati</taxon>
        <taxon>Actinomycetota</taxon>
        <taxon>Actinomycetes</taxon>
        <taxon>Streptosporangiales</taxon>
        <taxon>Thermomonosporaceae</taxon>
        <taxon>Actinomadura</taxon>
    </lineage>
</organism>
<proteinExistence type="inferred from homology"/>
<dbReference type="PRINTS" id="PR00359">
    <property type="entry name" value="BP450"/>
</dbReference>
<dbReference type="RefSeq" id="WP_163061878.1">
    <property type="nucleotide sequence ID" value="NZ_JAAGLI010000915.1"/>
</dbReference>
<dbReference type="GO" id="GO:0005506">
    <property type="term" value="F:iron ion binding"/>
    <property type="evidence" value="ECO:0007669"/>
    <property type="project" value="InterPro"/>
</dbReference>
<dbReference type="Proteomes" id="UP000475532">
    <property type="component" value="Unassembled WGS sequence"/>
</dbReference>
<comment type="caution">
    <text evidence="2">The sequence shown here is derived from an EMBL/GenBank/DDBJ whole genome shotgun (WGS) entry which is preliminary data.</text>
</comment>
<accession>A0A6L9QQP9</accession>
<gene>
    <name evidence="2" type="ORF">G3I70_33700</name>
</gene>
<dbReference type="EMBL" id="JAAGLI010000915">
    <property type="protein sequence ID" value="NEA27416.1"/>
    <property type="molecule type" value="Genomic_DNA"/>
</dbReference>
<protein>
    <recommendedName>
        <fullName evidence="4">Cytochrome P450</fullName>
    </recommendedName>
</protein>
<reference evidence="2 3" key="1">
    <citation type="submission" date="2020-01" db="EMBL/GenBank/DDBJ databases">
        <title>Insect and environment-associated Actinomycetes.</title>
        <authorList>
            <person name="Currrie C."/>
            <person name="Chevrette M."/>
            <person name="Carlson C."/>
            <person name="Stubbendieck R."/>
            <person name="Wendt-Pienkowski E."/>
        </authorList>
    </citation>
    <scope>NUCLEOTIDE SEQUENCE [LARGE SCALE GENOMIC DNA]</scope>
    <source>
        <strain evidence="2 3">SID10258</strain>
    </source>
</reference>
<comment type="similarity">
    <text evidence="1">Belongs to the cytochrome P450 family.</text>
</comment>
<dbReference type="GO" id="GO:0006707">
    <property type="term" value="P:cholesterol catabolic process"/>
    <property type="evidence" value="ECO:0007669"/>
    <property type="project" value="TreeGrafter"/>
</dbReference>
<dbReference type="InterPro" id="IPR002397">
    <property type="entry name" value="Cyt_P450_B"/>
</dbReference>